<gene>
    <name evidence="3" type="ORF">SAMN04488107_3009</name>
</gene>
<dbReference type="InterPro" id="IPR014748">
    <property type="entry name" value="Enoyl-CoA_hydra_C"/>
</dbReference>
<dbReference type="Pfam" id="PF00378">
    <property type="entry name" value="ECH_1"/>
    <property type="match status" value="2"/>
</dbReference>
<accession>A0A239FH83</accession>
<evidence type="ECO:0000256" key="1">
    <source>
        <dbReference type="ARBA" id="ARBA00005254"/>
    </source>
</evidence>
<reference evidence="4" key="1">
    <citation type="submission" date="2017-06" db="EMBL/GenBank/DDBJ databases">
        <authorList>
            <person name="Varghese N."/>
            <person name="Submissions S."/>
        </authorList>
    </citation>
    <scope>NUCLEOTIDE SEQUENCE [LARGE SCALE GENOMIC DNA]</scope>
    <source>
        <strain evidence="4">DSM 45423</strain>
    </source>
</reference>
<dbReference type="InterPro" id="IPR051053">
    <property type="entry name" value="ECH/Chromodomain_protein"/>
</dbReference>
<name>A0A239FH83_9ACTN</name>
<keyword evidence="4" id="KW-1185">Reference proteome</keyword>
<dbReference type="SUPFAM" id="SSF52096">
    <property type="entry name" value="ClpP/crotonase"/>
    <property type="match status" value="1"/>
</dbReference>
<dbReference type="Gene3D" id="1.10.12.10">
    <property type="entry name" value="Lyase 2-enoyl-coa Hydratase, Chain A, domain 2"/>
    <property type="match status" value="1"/>
</dbReference>
<dbReference type="PANTHER" id="PTHR43684:SF4">
    <property type="entry name" value="ENOYL-COA HYDRATASE_ISOMERASE FAMILY PROTEIN (AFU_ORTHOLOGUE AFUA_1G01890)"/>
    <property type="match status" value="1"/>
</dbReference>
<evidence type="ECO:0000313" key="4">
    <source>
        <dbReference type="Proteomes" id="UP000198386"/>
    </source>
</evidence>
<proteinExistence type="inferred from homology"/>
<dbReference type="InterPro" id="IPR001753">
    <property type="entry name" value="Enoyl-CoA_hydra/iso"/>
</dbReference>
<dbReference type="AlphaFoldDB" id="A0A239FH83"/>
<dbReference type="NCBIfam" id="NF006109">
    <property type="entry name" value="PRK08260.1"/>
    <property type="match status" value="1"/>
</dbReference>
<dbReference type="Gene3D" id="3.90.226.10">
    <property type="entry name" value="2-enoyl-CoA Hydratase, Chain A, domain 1"/>
    <property type="match status" value="1"/>
</dbReference>
<feature type="region of interest" description="Disordered" evidence="2">
    <location>
        <begin position="96"/>
        <end position="115"/>
    </location>
</feature>
<sequence length="317" mass="32600">MHFRGSARRAVPTSTREPTTEPTQLRYEVADGVATITLDRPDRLNAFTPVMAAELARAAAAADADDAVRVVVVTGAGRAFCAGADLAAGPGALGDRARGGTGGGAEPGRGSVDGVPRDWGGIASLPFAALRKPVIAAVNGPAVGIGATLLLPMDVRIAAESARFGFVFVRRGITPEAASSWFLPRLVGISQAMEWVATGRVFDAAEALRGRLVSRVVPDAELLPTALGLAREIADNTSGVAVAAARQLLWSMLGEASPWDAHRAESRALAELTAGPDVAEGVAAFLAKRRPEFRAPLGDGAVAGVPRWPAPPGDVGP</sequence>
<organism evidence="3 4">
    <name type="scientific">Geodermatophilus saharensis</name>
    <dbReference type="NCBI Taxonomy" id="1137994"/>
    <lineage>
        <taxon>Bacteria</taxon>
        <taxon>Bacillati</taxon>
        <taxon>Actinomycetota</taxon>
        <taxon>Actinomycetes</taxon>
        <taxon>Geodermatophilales</taxon>
        <taxon>Geodermatophilaceae</taxon>
        <taxon>Geodermatophilus</taxon>
    </lineage>
</organism>
<dbReference type="InterPro" id="IPR029045">
    <property type="entry name" value="ClpP/crotonase-like_dom_sf"/>
</dbReference>
<feature type="region of interest" description="Disordered" evidence="2">
    <location>
        <begin position="1"/>
        <end position="21"/>
    </location>
</feature>
<feature type="compositionally biased region" description="Low complexity" evidence="2">
    <location>
        <begin position="12"/>
        <end position="21"/>
    </location>
</feature>
<evidence type="ECO:0000313" key="3">
    <source>
        <dbReference type="EMBL" id="SNS55888.1"/>
    </source>
</evidence>
<dbReference type="PANTHER" id="PTHR43684">
    <property type="match status" value="1"/>
</dbReference>
<protein>
    <submittedName>
        <fullName evidence="3">Enoyl-CoA hydratase/carnithine racemase</fullName>
    </submittedName>
</protein>
<dbReference type="EMBL" id="FZOH01000005">
    <property type="protein sequence ID" value="SNS55888.1"/>
    <property type="molecule type" value="Genomic_DNA"/>
</dbReference>
<dbReference type="Proteomes" id="UP000198386">
    <property type="component" value="Unassembled WGS sequence"/>
</dbReference>
<dbReference type="GO" id="GO:0003824">
    <property type="term" value="F:catalytic activity"/>
    <property type="evidence" value="ECO:0007669"/>
    <property type="project" value="UniProtKB-ARBA"/>
</dbReference>
<comment type="similarity">
    <text evidence="1">Belongs to the enoyl-CoA hydratase/isomerase family.</text>
</comment>
<dbReference type="CDD" id="cd06558">
    <property type="entry name" value="crotonase-like"/>
    <property type="match status" value="1"/>
</dbReference>
<evidence type="ECO:0000256" key="2">
    <source>
        <dbReference type="SAM" id="MobiDB-lite"/>
    </source>
</evidence>